<reference evidence="4" key="1">
    <citation type="submission" date="2023-07" db="EMBL/GenBank/DDBJ databases">
        <title>Between Cages and Wild: Unraveling the Impact of Captivity on Animal Microbiomes and Antimicrobial Resistance.</title>
        <authorList>
            <person name="Schmartz G.P."/>
            <person name="Rehner J."/>
            <person name="Schuff M.J."/>
            <person name="Becker S.L."/>
            <person name="Kravczyk M."/>
            <person name="Gurevich A."/>
            <person name="Francke R."/>
            <person name="Mueller R."/>
            <person name="Keller V."/>
            <person name="Keller A."/>
        </authorList>
    </citation>
    <scope>NUCLEOTIDE SEQUENCE</scope>
    <source>
        <strain evidence="4">S12M_St_49</strain>
    </source>
</reference>
<dbReference type="SUPFAM" id="SSF53448">
    <property type="entry name" value="Nucleotide-diphospho-sugar transferases"/>
    <property type="match status" value="1"/>
</dbReference>
<dbReference type="InterPro" id="IPR001173">
    <property type="entry name" value="Glyco_trans_2-like"/>
</dbReference>
<comment type="caution">
    <text evidence="4">The sequence shown here is derived from an EMBL/GenBank/DDBJ whole genome shotgun (WGS) entry which is preliminary data.</text>
</comment>
<dbReference type="Gene3D" id="3.90.550.10">
    <property type="entry name" value="Spore Coat Polysaccharide Biosynthesis Protein SpsA, Chain A"/>
    <property type="match status" value="1"/>
</dbReference>
<evidence type="ECO:0000256" key="2">
    <source>
        <dbReference type="ARBA" id="ARBA00022679"/>
    </source>
</evidence>
<protein>
    <submittedName>
        <fullName evidence="4">Glycosyltransferase family A protein</fullName>
        <ecNumber evidence="4">2.4.-.-</ecNumber>
    </submittedName>
</protein>
<organism evidence="4 5">
    <name type="scientific">Phoenicibacter congonensis</name>
    <dbReference type="NCBI Taxonomy" id="1944646"/>
    <lineage>
        <taxon>Bacteria</taxon>
        <taxon>Bacillati</taxon>
        <taxon>Actinomycetota</taxon>
        <taxon>Coriobacteriia</taxon>
        <taxon>Eggerthellales</taxon>
        <taxon>Eggerthellaceae</taxon>
        <taxon>Phoenicibacter</taxon>
    </lineage>
</organism>
<accession>A0AA43RHU2</accession>
<dbReference type="EMBL" id="JAUMVS010000002">
    <property type="protein sequence ID" value="MDO4841096.1"/>
    <property type="molecule type" value="Genomic_DNA"/>
</dbReference>
<dbReference type="Proteomes" id="UP001168575">
    <property type="component" value="Unassembled WGS sequence"/>
</dbReference>
<name>A0AA43RHU2_9ACTN</name>
<feature type="domain" description="Glycosyltransferase 2-like" evidence="3">
    <location>
        <begin position="9"/>
        <end position="136"/>
    </location>
</feature>
<dbReference type="AlphaFoldDB" id="A0AA43RHU2"/>
<dbReference type="PANTHER" id="PTHR22916">
    <property type="entry name" value="GLYCOSYLTRANSFERASE"/>
    <property type="match status" value="1"/>
</dbReference>
<keyword evidence="5" id="KW-1185">Reference proteome</keyword>
<evidence type="ECO:0000259" key="3">
    <source>
        <dbReference type="Pfam" id="PF00535"/>
    </source>
</evidence>
<keyword evidence="1 4" id="KW-0328">Glycosyltransferase</keyword>
<gene>
    <name evidence="4" type="ORF">Q3982_00255</name>
</gene>
<evidence type="ECO:0000313" key="4">
    <source>
        <dbReference type="EMBL" id="MDO4841096.1"/>
    </source>
</evidence>
<evidence type="ECO:0000256" key="1">
    <source>
        <dbReference type="ARBA" id="ARBA00022676"/>
    </source>
</evidence>
<dbReference type="Pfam" id="PF00535">
    <property type="entry name" value="Glycos_transf_2"/>
    <property type="match status" value="1"/>
</dbReference>
<sequence>MTSRSPIASIVIPAYNCERYIEECLSSLQRQVLRDFEAIVVDDGSGDGTAGIIRRYAEQDPRFKLVQTSNHGVSHARNVALDHVQGRYVLFVDADDFVAPDFIETLVRPLEDGDCDCSSCGITSCSDEGKSVFSSGETLVYSGAEAQVSMFDKPRGFLWNKGFRAALIASVKLRLNEDVAQSEDMLFLLDYLSHCDRVTYDSGIKYCYRQRRGSATNNIDNPRWLDVLKVFQAYKERFSDNPPAKRAVADNFLLMAYEAEYRASKCDVGPKLLNASCEMAQWCERNSSKTTLMGHFKRFLYKHAMPFVAFSRERRL</sequence>
<dbReference type="GO" id="GO:0016757">
    <property type="term" value="F:glycosyltransferase activity"/>
    <property type="evidence" value="ECO:0007669"/>
    <property type="project" value="UniProtKB-KW"/>
</dbReference>
<dbReference type="CDD" id="cd00761">
    <property type="entry name" value="Glyco_tranf_GTA_type"/>
    <property type="match status" value="1"/>
</dbReference>
<dbReference type="PANTHER" id="PTHR22916:SF51">
    <property type="entry name" value="GLYCOSYLTRANSFERASE EPSH-RELATED"/>
    <property type="match status" value="1"/>
</dbReference>
<dbReference type="EC" id="2.4.-.-" evidence="4"/>
<proteinExistence type="predicted"/>
<keyword evidence="2 4" id="KW-0808">Transferase</keyword>
<evidence type="ECO:0000313" key="5">
    <source>
        <dbReference type="Proteomes" id="UP001168575"/>
    </source>
</evidence>
<dbReference type="InterPro" id="IPR029044">
    <property type="entry name" value="Nucleotide-diphossugar_trans"/>
</dbReference>